<evidence type="ECO:0000313" key="2">
    <source>
        <dbReference type="EMBL" id="MDU0370518.1"/>
    </source>
</evidence>
<accession>A0ABU3TGN2</accession>
<gene>
    <name evidence="2" type="ORF">ROI90_08960</name>
</gene>
<proteinExistence type="predicted"/>
<feature type="chain" id="PRO_5045648426" evidence="1">
    <location>
        <begin position="23"/>
        <end position="252"/>
    </location>
</feature>
<dbReference type="EMBL" id="JAWDJT010000004">
    <property type="protein sequence ID" value="MDU0370518.1"/>
    <property type="molecule type" value="Genomic_DNA"/>
</dbReference>
<protein>
    <submittedName>
        <fullName evidence="2">Uncharacterized protein</fullName>
    </submittedName>
</protein>
<sequence>MRRFLSELLGILLASVSQASWAQSAQPDSLLDQALPVVHVSAAKGPLQVVTGTSSSSTSFSAAPGIKFAVLFSSALGGYHHLEQVTLRLHQAQTIQEGQLVFRLASVHATGEPANDQLFTPIILSTDQIRHNRVTVRWPSVQVPENGLFIVIECLGRTADEHVVQAVTVAHNQPLMLQIGSHQQEMWPDRQVSTAVLPRLQGVKPDINEADCWVYKPATYTWQRIAPHTPFISVSASFGVTQSGHNALTVTE</sequence>
<dbReference type="Proteomes" id="UP001250698">
    <property type="component" value="Unassembled WGS sequence"/>
</dbReference>
<keyword evidence="3" id="KW-1185">Reference proteome</keyword>
<dbReference type="RefSeq" id="WP_315997998.1">
    <property type="nucleotide sequence ID" value="NZ_JAWDJT010000004.1"/>
</dbReference>
<feature type="signal peptide" evidence="1">
    <location>
        <begin position="1"/>
        <end position="22"/>
    </location>
</feature>
<organism evidence="2 3">
    <name type="scientific">Hymenobacter endophyticus</name>
    <dbReference type="NCBI Taxonomy" id="3076335"/>
    <lineage>
        <taxon>Bacteria</taxon>
        <taxon>Pseudomonadati</taxon>
        <taxon>Bacteroidota</taxon>
        <taxon>Cytophagia</taxon>
        <taxon>Cytophagales</taxon>
        <taxon>Hymenobacteraceae</taxon>
        <taxon>Hymenobacter</taxon>
    </lineage>
</organism>
<reference evidence="2 3" key="1">
    <citation type="submission" date="2023-10" db="EMBL/GenBank/DDBJ databases">
        <title>Hymenobacter endophyticus sp. nov., an isolate from the leaf tissues of wheat.</title>
        <authorList>
            <person name="Dai Y."/>
        </authorList>
    </citation>
    <scope>NUCLEOTIDE SEQUENCE [LARGE SCALE GENOMIC DNA]</scope>
    <source>
        <strain evidence="2 3">ZK17L-C2</strain>
    </source>
</reference>
<evidence type="ECO:0000256" key="1">
    <source>
        <dbReference type="SAM" id="SignalP"/>
    </source>
</evidence>
<keyword evidence="1" id="KW-0732">Signal</keyword>
<evidence type="ECO:0000313" key="3">
    <source>
        <dbReference type="Proteomes" id="UP001250698"/>
    </source>
</evidence>
<comment type="caution">
    <text evidence="2">The sequence shown here is derived from an EMBL/GenBank/DDBJ whole genome shotgun (WGS) entry which is preliminary data.</text>
</comment>
<name>A0ABU3TGN2_9BACT</name>